<dbReference type="Proteomes" id="UP001485043">
    <property type="component" value="Unassembled WGS sequence"/>
</dbReference>
<accession>A0AAW1STI2</accession>
<keyword evidence="2" id="KW-0732">Signal</keyword>
<evidence type="ECO:0000256" key="2">
    <source>
        <dbReference type="SAM" id="SignalP"/>
    </source>
</evidence>
<protein>
    <recommendedName>
        <fullName evidence="5">Secreted protein</fullName>
    </recommendedName>
</protein>
<dbReference type="AlphaFoldDB" id="A0AAW1STI2"/>
<dbReference type="Gene3D" id="3.40.50.150">
    <property type="entry name" value="Vaccinia Virus protein VP39"/>
    <property type="match status" value="1"/>
</dbReference>
<feature type="chain" id="PRO_5043643261" description="Secreted protein" evidence="2">
    <location>
        <begin position="20"/>
        <end position="406"/>
    </location>
</feature>
<comment type="caution">
    <text evidence="3">The sequence shown here is derived from an EMBL/GenBank/DDBJ whole genome shotgun (WGS) entry which is preliminary data.</text>
</comment>
<feature type="signal peptide" evidence="2">
    <location>
        <begin position="1"/>
        <end position="19"/>
    </location>
</feature>
<dbReference type="SUPFAM" id="SSF53335">
    <property type="entry name" value="S-adenosyl-L-methionine-dependent methyltransferases"/>
    <property type="match status" value="1"/>
</dbReference>
<evidence type="ECO:0000313" key="4">
    <source>
        <dbReference type="Proteomes" id="UP001485043"/>
    </source>
</evidence>
<dbReference type="EMBL" id="JALJOV010000962">
    <property type="protein sequence ID" value="KAK9857602.1"/>
    <property type="molecule type" value="Genomic_DNA"/>
</dbReference>
<organism evidence="3 4">
    <name type="scientific">Apatococcus fuscideae</name>
    <dbReference type="NCBI Taxonomy" id="2026836"/>
    <lineage>
        <taxon>Eukaryota</taxon>
        <taxon>Viridiplantae</taxon>
        <taxon>Chlorophyta</taxon>
        <taxon>core chlorophytes</taxon>
        <taxon>Trebouxiophyceae</taxon>
        <taxon>Chlorellales</taxon>
        <taxon>Chlorellaceae</taxon>
        <taxon>Apatococcus</taxon>
    </lineage>
</organism>
<feature type="region of interest" description="Disordered" evidence="1">
    <location>
        <begin position="60"/>
        <end position="86"/>
    </location>
</feature>
<evidence type="ECO:0000313" key="3">
    <source>
        <dbReference type="EMBL" id="KAK9857602.1"/>
    </source>
</evidence>
<evidence type="ECO:0008006" key="5">
    <source>
        <dbReference type="Google" id="ProtNLM"/>
    </source>
</evidence>
<name>A0AAW1STI2_9CHLO</name>
<feature type="compositionally biased region" description="Basic and acidic residues" evidence="1">
    <location>
        <begin position="60"/>
        <end position="69"/>
    </location>
</feature>
<evidence type="ECO:0000256" key="1">
    <source>
        <dbReference type="SAM" id="MobiDB-lite"/>
    </source>
</evidence>
<reference evidence="3 4" key="1">
    <citation type="journal article" date="2024" name="Nat. Commun.">
        <title>Phylogenomics reveals the evolutionary origins of lichenization in chlorophyte algae.</title>
        <authorList>
            <person name="Puginier C."/>
            <person name="Libourel C."/>
            <person name="Otte J."/>
            <person name="Skaloud P."/>
            <person name="Haon M."/>
            <person name="Grisel S."/>
            <person name="Petersen M."/>
            <person name="Berrin J.G."/>
            <person name="Delaux P.M."/>
            <person name="Dal Grande F."/>
            <person name="Keller J."/>
        </authorList>
    </citation>
    <scope>NUCLEOTIDE SEQUENCE [LARGE SCALE GENOMIC DNA]</scope>
    <source>
        <strain evidence="3 4">SAG 2523</strain>
    </source>
</reference>
<sequence length="406" mass="45345">MLIICVCLFHVWALQAVSAQTLLADTSSRAAQSLGDSLTESQETDVPLYPAHKAAKVRATADARPRALRSDQQVLPADDTTEHSTYEGKRCRAARCLPEVKQLRSHIRTDLKRTPALVNDKAIHVAGLDQAIHDLETLMIRTMTRDLDTLKDTRAGSIFTFREHIDYDARVAGSPGVRTICEVGFYCGQSAVVFLESNPKVKIIGFDDFSYPAGEACYNHLQHKYPGRIRVDRGLSQNTIPAFIEEHTGADGVYKGPVCDLIRTDARPEYGLRREDFAALQPMTSCSTLILFNDVCDVQNCHLYQVKNCYWQYGQCVPQNPLFFEGSAMVYEELLRRQIVEPIDDFLLGKDEPNFYKSWALGRMMCGANAKPKPLPVNALFQNPEAFQAAMQSCFKQGGCAQPIQA</sequence>
<gene>
    <name evidence="3" type="ORF">WJX84_010705</name>
</gene>
<proteinExistence type="predicted"/>
<keyword evidence="4" id="KW-1185">Reference proteome</keyword>
<dbReference type="InterPro" id="IPR029063">
    <property type="entry name" value="SAM-dependent_MTases_sf"/>
</dbReference>
<dbReference type="Pfam" id="PF13578">
    <property type="entry name" value="Methyltransf_24"/>
    <property type="match status" value="1"/>
</dbReference>